<proteinExistence type="predicted"/>
<dbReference type="Gene3D" id="3.40.1080.10">
    <property type="entry name" value="Glutaconate Coenzyme A-transferase"/>
    <property type="match status" value="1"/>
</dbReference>
<dbReference type="PANTHER" id="PTHR13707">
    <property type="entry name" value="KETOACID-COENZYME A TRANSFERASE"/>
    <property type="match status" value="1"/>
</dbReference>
<organism evidence="2 3">
    <name type="scientific">Ferrimonas pelagia</name>
    <dbReference type="NCBI Taxonomy" id="1177826"/>
    <lineage>
        <taxon>Bacteria</taxon>
        <taxon>Pseudomonadati</taxon>
        <taxon>Pseudomonadota</taxon>
        <taxon>Gammaproteobacteria</taxon>
        <taxon>Alteromonadales</taxon>
        <taxon>Ferrimonadaceae</taxon>
        <taxon>Ferrimonas</taxon>
    </lineage>
</organism>
<dbReference type="SUPFAM" id="SSF100950">
    <property type="entry name" value="NagB/RpiA/CoA transferase-like"/>
    <property type="match status" value="1"/>
</dbReference>
<name>A0ABP9EXQ7_9GAMM</name>
<dbReference type="Pfam" id="PF01144">
    <property type="entry name" value="CoA_trans"/>
    <property type="match status" value="1"/>
</dbReference>
<dbReference type="InterPro" id="IPR004165">
    <property type="entry name" value="CoA_trans_fam_I"/>
</dbReference>
<gene>
    <name evidence="2" type="ORF">GCM10023333_22100</name>
</gene>
<accession>A0ABP9EXQ7</accession>
<dbReference type="InterPro" id="IPR037171">
    <property type="entry name" value="NagB/RpiA_transferase-like"/>
</dbReference>
<reference evidence="3" key="1">
    <citation type="journal article" date="2019" name="Int. J. Syst. Evol. Microbiol.">
        <title>The Global Catalogue of Microorganisms (GCM) 10K type strain sequencing project: providing services to taxonomists for standard genome sequencing and annotation.</title>
        <authorList>
            <consortium name="The Broad Institute Genomics Platform"/>
            <consortium name="The Broad Institute Genome Sequencing Center for Infectious Disease"/>
            <person name="Wu L."/>
            <person name="Ma J."/>
        </authorList>
    </citation>
    <scope>NUCLEOTIDE SEQUENCE [LARGE SCALE GENOMIC DNA]</scope>
    <source>
        <strain evidence="3">JCM 18401</strain>
    </source>
</reference>
<keyword evidence="1 2" id="KW-0808">Transferase</keyword>
<dbReference type="EMBL" id="BAABJZ010000075">
    <property type="protein sequence ID" value="GAA4888311.1"/>
    <property type="molecule type" value="Genomic_DNA"/>
</dbReference>
<evidence type="ECO:0000256" key="1">
    <source>
        <dbReference type="ARBA" id="ARBA00022679"/>
    </source>
</evidence>
<dbReference type="Gene3D" id="3.30.30.40">
    <property type="match status" value="1"/>
</dbReference>
<dbReference type="Proteomes" id="UP001499988">
    <property type="component" value="Unassembled WGS sequence"/>
</dbReference>
<comment type="caution">
    <text evidence="2">The sequence shown here is derived from an EMBL/GenBank/DDBJ whole genome shotgun (WGS) entry which is preliminary data.</text>
</comment>
<dbReference type="RefSeq" id="WP_345335451.1">
    <property type="nucleotide sequence ID" value="NZ_BAABJZ010000075.1"/>
</dbReference>
<protein>
    <submittedName>
        <fullName evidence="2">CoA transferase subunit A</fullName>
    </submittedName>
</protein>
<dbReference type="SMART" id="SM00882">
    <property type="entry name" value="CoA_trans"/>
    <property type="match status" value="1"/>
</dbReference>
<dbReference type="GO" id="GO:0016740">
    <property type="term" value="F:transferase activity"/>
    <property type="evidence" value="ECO:0007669"/>
    <property type="project" value="UniProtKB-KW"/>
</dbReference>
<sequence>MSIAKKNKQMSAADVVSQLNDGMTIGIGGWGPRRKPMALIREILRSDLKDLTIVAYGGADVGMLCAAGKVKKLVFAFVSLDFIPLEPYFRQARQTAAIEVMEIDEGMMLLGLRAAAWGCPYIPTNLGLGTDVIKVNPDLKVIDSPYDDKEWVAMPALKLDAALVHVDHADTRGVCQISGPDHYMDDWMVRAADQAFVSTDNLVEADHFASDAAARTVLWERSLTTGVVHIPGGAHPSSCAPLYGFDVAHFKAYNASAKDGGFEGYFNAFIKDKDETEYQAAVGGLEAILQQPLPTY</sequence>
<keyword evidence="3" id="KW-1185">Reference proteome</keyword>
<dbReference type="PANTHER" id="PTHR13707:SF60">
    <property type="entry name" value="ACETATE COA-TRANSFERASE SUBUNIT ALPHA"/>
    <property type="match status" value="1"/>
</dbReference>
<evidence type="ECO:0000313" key="2">
    <source>
        <dbReference type="EMBL" id="GAA4888311.1"/>
    </source>
</evidence>
<evidence type="ECO:0000313" key="3">
    <source>
        <dbReference type="Proteomes" id="UP001499988"/>
    </source>
</evidence>